<dbReference type="Gramene" id="mRNA:HanXRQr2_Chr17g0820711">
    <property type="protein sequence ID" value="mRNA:HanXRQr2_Chr17g0820711"/>
    <property type="gene ID" value="HanXRQr2_Chr17g0820711"/>
</dbReference>
<dbReference type="Proteomes" id="UP000215914">
    <property type="component" value="Unassembled WGS sequence"/>
</dbReference>
<reference evidence="4" key="1">
    <citation type="journal article" date="2017" name="Nature">
        <title>The sunflower genome provides insights into oil metabolism, flowering and Asterid evolution.</title>
        <authorList>
            <person name="Badouin H."/>
            <person name="Gouzy J."/>
            <person name="Grassa C.J."/>
            <person name="Murat F."/>
            <person name="Staton S.E."/>
            <person name="Cottret L."/>
            <person name="Lelandais-Briere C."/>
            <person name="Owens G.L."/>
            <person name="Carrere S."/>
            <person name="Mayjonade B."/>
            <person name="Legrand L."/>
            <person name="Gill N."/>
            <person name="Kane N.C."/>
            <person name="Bowers J.E."/>
            <person name="Hubner S."/>
            <person name="Bellec A."/>
            <person name="Berard A."/>
            <person name="Berges H."/>
            <person name="Blanchet N."/>
            <person name="Boniface M.C."/>
            <person name="Brunel D."/>
            <person name="Catrice O."/>
            <person name="Chaidir N."/>
            <person name="Claudel C."/>
            <person name="Donnadieu C."/>
            <person name="Faraut T."/>
            <person name="Fievet G."/>
            <person name="Helmstetter N."/>
            <person name="King M."/>
            <person name="Knapp S.J."/>
            <person name="Lai Z."/>
            <person name="Le Paslier M.C."/>
            <person name="Lippi Y."/>
            <person name="Lorenzon L."/>
            <person name="Mandel J.R."/>
            <person name="Marage G."/>
            <person name="Marchand G."/>
            <person name="Marquand E."/>
            <person name="Bret-Mestries E."/>
            <person name="Morien E."/>
            <person name="Nambeesan S."/>
            <person name="Nguyen T."/>
            <person name="Pegot-Espagnet P."/>
            <person name="Pouilly N."/>
            <person name="Raftis F."/>
            <person name="Sallet E."/>
            <person name="Schiex T."/>
            <person name="Thomas J."/>
            <person name="Vandecasteele C."/>
            <person name="Vares D."/>
            <person name="Vear F."/>
            <person name="Vautrin S."/>
            <person name="Crespi M."/>
            <person name="Mangin B."/>
            <person name="Burke J.M."/>
            <person name="Salse J."/>
            <person name="Munos S."/>
            <person name="Vincourt P."/>
            <person name="Rieseberg L.H."/>
            <person name="Langlade N.B."/>
        </authorList>
    </citation>
    <scope>NUCLEOTIDE SEQUENCE</scope>
    <source>
        <tissue evidence="4">Leaves</tissue>
    </source>
</reference>
<protein>
    <submittedName>
        <fullName evidence="4">Tensin phosphatase, C2 domain-containing protein</fullName>
    </submittedName>
</protein>
<reference evidence="4" key="2">
    <citation type="submission" date="2020-06" db="EMBL/GenBank/DDBJ databases">
        <title>Helianthus annuus Genome sequencing and assembly Release 2.</title>
        <authorList>
            <person name="Gouzy J."/>
            <person name="Langlade N."/>
            <person name="Munos S."/>
        </authorList>
    </citation>
    <scope>NUCLEOTIDE SEQUENCE</scope>
    <source>
        <tissue evidence="4">Leaves</tissue>
    </source>
</reference>
<sequence length="159" mass="17990">MFHTTFVRSGVLNLSCDEVDVMWDARDQMQKNFKAKVCFLEADALPSIITTKGEFDDNNGTESPTHEECFKVEEIFSNAVDEQKIKVDAENGDIVLKEGPVPESKVDAFEDYEPDDGNKKPENKILVWYEDARWSQQRSLVSRTGRNAPGTTSSYKSKS</sequence>
<comment type="caution">
    <text evidence="4">The sequence shown here is derived from an EMBL/GenBank/DDBJ whole genome shotgun (WGS) entry which is preliminary data.</text>
</comment>
<keyword evidence="1" id="KW-0378">Hydrolase</keyword>
<organism evidence="4 5">
    <name type="scientific">Helianthus annuus</name>
    <name type="common">Common sunflower</name>
    <dbReference type="NCBI Taxonomy" id="4232"/>
    <lineage>
        <taxon>Eukaryota</taxon>
        <taxon>Viridiplantae</taxon>
        <taxon>Streptophyta</taxon>
        <taxon>Embryophyta</taxon>
        <taxon>Tracheophyta</taxon>
        <taxon>Spermatophyta</taxon>
        <taxon>Magnoliopsida</taxon>
        <taxon>eudicotyledons</taxon>
        <taxon>Gunneridae</taxon>
        <taxon>Pentapetalae</taxon>
        <taxon>asterids</taxon>
        <taxon>campanulids</taxon>
        <taxon>Asterales</taxon>
        <taxon>Asteraceae</taxon>
        <taxon>Asteroideae</taxon>
        <taxon>Heliantheae alliance</taxon>
        <taxon>Heliantheae</taxon>
        <taxon>Helianthus</taxon>
    </lineage>
</organism>
<keyword evidence="5" id="KW-1185">Reference proteome</keyword>
<evidence type="ECO:0000259" key="3">
    <source>
        <dbReference type="PROSITE" id="PS51182"/>
    </source>
</evidence>
<evidence type="ECO:0000256" key="1">
    <source>
        <dbReference type="ARBA" id="ARBA00022912"/>
    </source>
</evidence>
<dbReference type="PANTHER" id="PTHR45733:SF10">
    <property type="entry name" value="FORMIN-LIKE PROTEIN 15A-RELATED"/>
    <property type="match status" value="1"/>
</dbReference>
<feature type="region of interest" description="Disordered" evidence="2">
    <location>
        <begin position="136"/>
        <end position="159"/>
    </location>
</feature>
<name>A0A9K3DKN3_HELAN</name>
<gene>
    <name evidence="4" type="ORF">HanXRQr2_Chr17g0820711</name>
</gene>
<feature type="domain" description="C2 tensin-type" evidence="3">
    <location>
        <begin position="1"/>
        <end position="42"/>
    </location>
</feature>
<dbReference type="GO" id="GO:0004721">
    <property type="term" value="F:phosphoprotein phosphatase activity"/>
    <property type="evidence" value="ECO:0007669"/>
    <property type="project" value="UniProtKB-KW"/>
</dbReference>
<proteinExistence type="predicted"/>
<evidence type="ECO:0000256" key="2">
    <source>
        <dbReference type="SAM" id="MobiDB-lite"/>
    </source>
</evidence>
<keyword evidence="1" id="KW-0904">Protein phosphatase</keyword>
<dbReference type="Gene3D" id="2.60.40.1110">
    <property type="match status" value="1"/>
</dbReference>
<dbReference type="PANTHER" id="PTHR45733">
    <property type="entry name" value="FORMIN-J"/>
    <property type="match status" value="1"/>
</dbReference>
<dbReference type="InterPro" id="IPR051144">
    <property type="entry name" value="Formin_homology_domain"/>
</dbReference>
<evidence type="ECO:0000313" key="5">
    <source>
        <dbReference type="Proteomes" id="UP000215914"/>
    </source>
</evidence>
<dbReference type="AlphaFoldDB" id="A0A9K3DKN3"/>
<dbReference type="InterPro" id="IPR014020">
    <property type="entry name" value="Tensin_C2-dom"/>
</dbReference>
<evidence type="ECO:0000313" key="4">
    <source>
        <dbReference type="EMBL" id="KAF5756930.1"/>
    </source>
</evidence>
<dbReference type="EMBL" id="MNCJ02000332">
    <property type="protein sequence ID" value="KAF5756930.1"/>
    <property type="molecule type" value="Genomic_DNA"/>
</dbReference>
<accession>A0A9K3DKN3</accession>
<dbReference type="PROSITE" id="PS51182">
    <property type="entry name" value="C2_TENSIN"/>
    <property type="match status" value="1"/>
</dbReference>